<gene>
    <name evidence="1" type="ORF">EJD97_014952</name>
</gene>
<proteinExistence type="predicted"/>
<reference evidence="1" key="1">
    <citation type="submission" date="2019-05" db="EMBL/GenBank/DDBJ databases">
        <title>The de novo reference genome and transcriptome assemblies of the wild tomato species Solanum chilense.</title>
        <authorList>
            <person name="Stam R."/>
            <person name="Nosenko T."/>
            <person name="Hoerger A.C."/>
            <person name="Stephan W."/>
            <person name="Seidel M.A."/>
            <person name="Kuhn J.M.M."/>
            <person name="Haberer G."/>
            <person name="Tellier A."/>
        </authorList>
    </citation>
    <scope>NUCLEOTIDE SEQUENCE</scope>
    <source>
        <tissue evidence="1">Mature leaves</tissue>
    </source>
</reference>
<comment type="caution">
    <text evidence="1">The sequence shown here is derived from an EMBL/GenBank/DDBJ whole genome shotgun (WGS) entry which is preliminary data.</text>
</comment>
<dbReference type="AlphaFoldDB" id="A0A6N2AHA8"/>
<sequence length="89" mass="10153">MNAEVFERRNAEEPPTELVTVCRWHRSAVAEGRWGSLTKCGVMECVTDHRSHDGPSCWFAMKFREVVPVPKLQKFKCFGTEILDGPLCL</sequence>
<dbReference type="EMBL" id="RXGB01039115">
    <property type="protein sequence ID" value="TMW80804.1"/>
    <property type="molecule type" value="Genomic_DNA"/>
</dbReference>
<evidence type="ECO:0000313" key="1">
    <source>
        <dbReference type="EMBL" id="TMW80804.1"/>
    </source>
</evidence>
<accession>A0A6N2AHA8</accession>
<name>A0A6N2AHA8_SOLCI</name>
<protein>
    <submittedName>
        <fullName evidence="1">Uncharacterized protein</fullName>
    </submittedName>
</protein>
<organism evidence="1">
    <name type="scientific">Solanum chilense</name>
    <name type="common">Tomato</name>
    <name type="synonym">Lycopersicon chilense</name>
    <dbReference type="NCBI Taxonomy" id="4083"/>
    <lineage>
        <taxon>Eukaryota</taxon>
        <taxon>Viridiplantae</taxon>
        <taxon>Streptophyta</taxon>
        <taxon>Embryophyta</taxon>
        <taxon>Tracheophyta</taxon>
        <taxon>Spermatophyta</taxon>
        <taxon>Magnoliopsida</taxon>
        <taxon>eudicotyledons</taxon>
        <taxon>Gunneridae</taxon>
        <taxon>Pentapetalae</taxon>
        <taxon>asterids</taxon>
        <taxon>lamiids</taxon>
        <taxon>Solanales</taxon>
        <taxon>Solanaceae</taxon>
        <taxon>Solanoideae</taxon>
        <taxon>Solaneae</taxon>
        <taxon>Solanum</taxon>
        <taxon>Solanum subgen. Lycopersicon</taxon>
    </lineage>
</organism>